<dbReference type="NCBIfam" id="NF033144">
    <property type="entry name" value="rifampin_ARR"/>
    <property type="match status" value="1"/>
</dbReference>
<evidence type="ECO:0000259" key="1">
    <source>
        <dbReference type="Pfam" id="PF12120"/>
    </source>
</evidence>
<gene>
    <name evidence="2" type="primary">arr</name>
    <name evidence="2" type="ORF">GJJ64_02415</name>
</gene>
<dbReference type="InterPro" id="IPR038611">
    <property type="entry name" value="Arr_sf"/>
</dbReference>
<dbReference type="Pfam" id="PF12120">
    <property type="entry name" value="Arr-ms"/>
    <property type="match status" value="1"/>
</dbReference>
<keyword evidence="2" id="KW-0808">Transferase</keyword>
<dbReference type="GO" id="GO:0016740">
    <property type="term" value="F:transferase activity"/>
    <property type="evidence" value="ECO:0007669"/>
    <property type="project" value="UniProtKB-KW"/>
</dbReference>
<protein>
    <submittedName>
        <fullName evidence="2">NAD(+)--rifampin ADP-ribosyltransferase</fullName>
    </submittedName>
</protein>
<accession>A0A7K0FK55</accession>
<keyword evidence="3" id="KW-1185">Reference proteome</keyword>
<comment type="caution">
    <text evidence="2">The sequence shown here is derived from an EMBL/GenBank/DDBJ whole genome shotgun (WGS) entry which is preliminary data.</text>
</comment>
<dbReference type="EMBL" id="WKJI01000001">
    <property type="protein sequence ID" value="MRX46031.1"/>
    <property type="molecule type" value="Genomic_DNA"/>
</dbReference>
<dbReference type="InterPro" id="IPR021975">
    <property type="entry name" value="Rifampin_Arr"/>
</dbReference>
<proteinExistence type="predicted"/>
<evidence type="ECO:0000313" key="3">
    <source>
        <dbReference type="Proteomes" id="UP000462931"/>
    </source>
</evidence>
<evidence type="ECO:0000313" key="2">
    <source>
        <dbReference type="EMBL" id="MRX46031.1"/>
    </source>
</evidence>
<dbReference type="RefSeq" id="WP_154286164.1">
    <property type="nucleotide sequence ID" value="NZ_WKJI01000001.1"/>
</dbReference>
<sequence length="149" mass="16542">MQQTPQQLLLNGAAKPFAQTYFHGTKANLQLGEYIAVGFNSNYGQQKNAQYIFLSATLDAAIWGAELALGEGRERIYLVEPTGELENDPDLTDKKFPGNPTQSYRSKQPFRVVGEVTLWQRHPDEQIEAMKAALAKLKAEGVNSLNDAE</sequence>
<feature type="domain" description="Rifampin ADP-ribosyltransferase" evidence="1">
    <location>
        <begin position="21"/>
        <end position="119"/>
    </location>
</feature>
<reference evidence="2 3" key="1">
    <citation type="submission" date="2019-11" db="EMBL/GenBank/DDBJ databases">
        <authorList>
            <person name="Cheng Q."/>
            <person name="Yang Z."/>
        </authorList>
    </citation>
    <scope>NUCLEOTIDE SEQUENCE [LARGE SCALE GENOMIC DNA]</scope>
    <source>
        <strain evidence="2 3">HX-22-1</strain>
    </source>
</reference>
<dbReference type="Proteomes" id="UP000462931">
    <property type="component" value="Unassembled WGS sequence"/>
</dbReference>
<name>A0A7K0FK55_9SPHI</name>
<dbReference type="AlphaFoldDB" id="A0A7K0FK55"/>
<organism evidence="2 3">
    <name type="scientific">Pedobacter puniceum</name>
    <dbReference type="NCBI Taxonomy" id="2666136"/>
    <lineage>
        <taxon>Bacteria</taxon>
        <taxon>Pseudomonadati</taxon>
        <taxon>Bacteroidota</taxon>
        <taxon>Sphingobacteriia</taxon>
        <taxon>Sphingobacteriales</taxon>
        <taxon>Sphingobacteriaceae</taxon>
        <taxon>Pedobacter</taxon>
    </lineage>
</organism>
<dbReference type="Gene3D" id="3.20.170.40">
    <property type="entry name" value="Rifampin ADP-ribosyltransferase domain"/>
    <property type="match status" value="1"/>
</dbReference>